<evidence type="ECO:0000313" key="2">
    <source>
        <dbReference type="Proteomes" id="UP000321362"/>
    </source>
</evidence>
<dbReference type="AlphaFoldDB" id="A0A5B8W0W8"/>
<dbReference type="Proteomes" id="UP000321362">
    <property type="component" value="Chromosome"/>
</dbReference>
<organism evidence="1 2">
    <name type="scientific">Mucilaginibacter ginsenosidivorax</name>
    <dbReference type="NCBI Taxonomy" id="862126"/>
    <lineage>
        <taxon>Bacteria</taxon>
        <taxon>Pseudomonadati</taxon>
        <taxon>Bacteroidota</taxon>
        <taxon>Sphingobacteriia</taxon>
        <taxon>Sphingobacteriales</taxon>
        <taxon>Sphingobacteriaceae</taxon>
        <taxon>Mucilaginibacter</taxon>
    </lineage>
</organism>
<dbReference type="EMBL" id="CP042437">
    <property type="protein sequence ID" value="QEC75858.1"/>
    <property type="molecule type" value="Genomic_DNA"/>
</dbReference>
<gene>
    <name evidence="1" type="ORF">FSB76_07820</name>
</gene>
<dbReference type="RefSeq" id="WP_147053044.1">
    <property type="nucleotide sequence ID" value="NZ_CP042437.1"/>
</dbReference>
<sequence length="143" mass="15829">MEYLIATIVIMLFCITALAQEKSPESAIIISRDKPKPLKTEKANAKQMTRHICTPAFTNLPQFTGLLCLHASPTNGDGALSLYLPARYGHVTVSQPAWAYRYQLPSAVGNATETGGYMAILPQFKPAKFIWQSILFCHKKITT</sequence>
<dbReference type="KEGG" id="mgk:FSB76_07820"/>
<dbReference type="OrthoDB" id="799211at2"/>
<reference evidence="1 2" key="1">
    <citation type="journal article" date="2013" name="J. Microbiol.">
        <title>Mucilaginibacter ginsenosidivorax sp. nov., with ginsenoside converting activity isolated from sediment.</title>
        <authorList>
            <person name="Kim J.K."/>
            <person name="Choi T.E."/>
            <person name="Liu Q.M."/>
            <person name="Park H.Y."/>
            <person name="Yi T.H."/>
            <person name="Yoon M.H."/>
            <person name="Kim S.C."/>
            <person name="Im W.T."/>
        </authorList>
    </citation>
    <scope>NUCLEOTIDE SEQUENCE [LARGE SCALE GENOMIC DNA]</scope>
    <source>
        <strain evidence="1 2">KHI28</strain>
    </source>
</reference>
<accession>A0A5B8W0W8</accession>
<proteinExistence type="predicted"/>
<name>A0A5B8W0W8_9SPHI</name>
<keyword evidence="2" id="KW-1185">Reference proteome</keyword>
<evidence type="ECO:0000313" key="1">
    <source>
        <dbReference type="EMBL" id="QEC75858.1"/>
    </source>
</evidence>
<protein>
    <submittedName>
        <fullName evidence="1">Uncharacterized protein</fullName>
    </submittedName>
</protein>